<dbReference type="InterPro" id="IPR012946">
    <property type="entry name" value="X8"/>
</dbReference>
<organism evidence="3 4">
    <name type="scientific">Fraxinus pennsylvanica</name>
    <dbReference type="NCBI Taxonomy" id="56036"/>
    <lineage>
        <taxon>Eukaryota</taxon>
        <taxon>Viridiplantae</taxon>
        <taxon>Streptophyta</taxon>
        <taxon>Embryophyta</taxon>
        <taxon>Tracheophyta</taxon>
        <taxon>Spermatophyta</taxon>
        <taxon>Magnoliopsida</taxon>
        <taxon>eudicotyledons</taxon>
        <taxon>Gunneridae</taxon>
        <taxon>Pentapetalae</taxon>
        <taxon>asterids</taxon>
        <taxon>lamiids</taxon>
        <taxon>Lamiales</taxon>
        <taxon>Oleaceae</taxon>
        <taxon>Oleeae</taxon>
        <taxon>Fraxinus</taxon>
    </lineage>
</organism>
<reference evidence="3" key="1">
    <citation type="submission" date="2023-05" db="EMBL/GenBank/DDBJ databases">
        <authorList>
            <person name="Huff M."/>
        </authorList>
    </citation>
    <scope>NUCLEOTIDE SEQUENCE</scope>
</reference>
<dbReference type="GO" id="GO:0009506">
    <property type="term" value="C:plasmodesma"/>
    <property type="evidence" value="ECO:0007669"/>
    <property type="project" value="UniProtKB-ARBA"/>
</dbReference>
<keyword evidence="4" id="KW-1185">Reference proteome</keyword>
<dbReference type="SMART" id="SM00768">
    <property type="entry name" value="X8"/>
    <property type="match status" value="1"/>
</dbReference>
<accession>A0AAD1Z931</accession>
<evidence type="ECO:0000313" key="4">
    <source>
        <dbReference type="Proteomes" id="UP000834106"/>
    </source>
</evidence>
<dbReference type="EMBL" id="OU503041">
    <property type="protein sequence ID" value="CAI9762787.1"/>
    <property type="molecule type" value="Genomic_DNA"/>
</dbReference>
<evidence type="ECO:0000259" key="2">
    <source>
        <dbReference type="SMART" id="SM00768"/>
    </source>
</evidence>
<dbReference type="PANTHER" id="PTHR31044">
    <property type="entry name" value="BETA-1,3 GLUCANASE"/>
    <property type="match status" value="1"/>
</dbReference>
<keyword evidence="1" id="KW-0732">Signal</keyword>
<evidence type="ECO:0000256" key="1">
    <source>
        <dbReference type="ARBA" id="ARBA00022729"/>
    </source>
</evidence>
<gene>
    <name evidence="3" type="ORF">FPE_LOCUS10217</name>
</gene>
<protein>
    <recommendedName>
        <fullName evidence="2">X8 domain-containing protein</fullName>
    </recommendedName>
</protein>
<feature type="domain" description="X8" evidence="2">
    <location>
        <begin position="32"/>
        <end position="121"/>
    </location>
</feature>
<dbReference type="InterPro" id="IPR044788">
    <property type="entry name" value="X8_dom_prot"/>
</dbReference>
<dbReference type="Pfam" id="PF07983">
    <property type="entry name" value="X8"/>
    <property type="match status" value="1"/>
</dbReference>
<sequence length="122" mass="13220">MAAPLSTVVEATWYSFCAPPVSPTGHPFWWWKPPAGADCAPIQTSGLCYLPNTIQAHASYAENSYNQRRGNDPASCYFSGTDTIAKTDPTGGQVTKGGRQYQNNASSKCDTATTRNHHCTFL</sequence>
<evidence type="ECO:0000313" key="3">
    <source>
        <dbReference type="EMBL" id="CAI9762787.1"/>
    </source>
</evidence>
<dbReference type="AlphaFoldDB" id="A0AAD1Z931"/>
<dbReference type="PANTHER" id="PTHR31044:SF47">
    <property type="entry name" value="CARBOHYDRATE-BINDING X8 DOMAIN SUPERFAMILY PROTEIN"/>
    <property type="match status" value="1"/>
</dbReference>
<name>A0AAD1Z931_9LAMI</name>
<dbReference type="Proteomes" id="UP000834106">
    <property type="component" value="Chromosome 6"/>
</dbReference>
<proteinExistence type="predicted"/>